<evidence type="ECO:0000256" key="7">
    <source>
        <dbReference type="ARBA" id="ARBA00023229"/>
    </source>
</evidence>
<dbReference type="InterPro" id="IPR003821">
    <property type="entry name" value="DXP_reductoisomerase"/>
</dbReference>
<feature type="domain" description="1-deoxy-D-xylulose 5-phosphate reductoisomerase N-terminal" evidence="10">
    <location>
        <begin position="5"/>
        <end position="131"/>
    </location>
</feature>
<feature type="binding site" evidence="9">
    <location>
        <position position="12"/>
    </location>
    <ligand>
        <name>NADPH</name>
        <dbReference type="ChEBI" id="CHEBI:57783"/>
    </ligand>
</feature>
<dbReference type="NCBIfam" id="TIGR00243">
    <property type="entry name" value="Dxr"/>
    <property type="match status" value="1"/>
</dbReference>
<dbReference type="AlphaFoldDB" id="A0A1M6EFW9"/>
<protein>
    <recommendedName>
        <fullName evidence="9">1-deoxy-D-xylulose 5-phosphate reductoisomerase</fullName>
        <shortName evidence="9">DXP reductoisomerase</shortName>
        <ecNumber evidence="9">1.1.1.267</ecNumber>
    </recommendedName>
    <alternativeName>
        <fullName evidence="9">1-deoxyxylulose-5-phosphate reductoisomerase</fullName>
    </alternativeName>
    <alternativeName>
        <fullName evidence="9">2-C-methyl-D-erythritol 4-phosphate synthase</fullName>
    </alternativeName>
</protein>
<dbReference type="GO" id="GO:0030145">
    <property type="term" value="F:manganese ion binding"/>
    <property type="evidence" value="ECO:0007669"/>
    <property type="project" value="TreeGrafter"/>
</dbReference>
<dbReference type="STRING" id="185007.SAMN02910350_01251"/>
<dbReference type="InterPro" id="IPR036291">
    <property type="entry name" value="NAD(P)-bd_dom_sf"/>
</dbReference>
<feature type="binding site" evidence="9">
    <location>
        <position position="151"/>
    </location>
    <ligand>
        <name>1-deoxy-D-xylulose 5-phosphate</name>
        <dbReference type="ChEBI" id="CHEBI:57792"/>
    </ligand>
</feature>
<keyword evidence="3 9" id="KW-0479">Metal-binding</keyword>
<evidence type="ECO:0000256" key="3">
    <source>
        <dbReference type="ARBA" id="ARBA00022723"/>
    </source>
</evidence>
<dbReference type="Gene3D" id="1.10.1740.10">
    <property type="match status" value="1"/>
</dbReference>
<keyword evidence="5 9" id="KW-0560">Oxidoreductase</keyword>
<dbReference type="PIRSF" id="PIRSF006205">
    <property type="entry name" value="Dxp_reductismrs"/>
    <property type="match status" value="1"/>
</dbReference>
<dbReference type="GO" id="GO:0030604">
    <property type="term" value="F:1-deoxy-D-xylulose-5-phosphate reductoisomerase activity"/>
    <property type="evidence" value="ECO:0007669"/>
    <property type="project" value="UniProtKB-UniRule"/>
</dbReference>
<feature type="binding site" evidence="9">
    <location>
        <position position="14"/>
    </location>
    <ligand>
        <name>NADPH</name>
        <dbReference type="ChEBI" id="CHEBI:57783"/>
    </ligand>
</feature>
<evidence type="ECO:0000256" key="8">
    <source>
        <dbReference type="ARBA" id="ARBA00048543"/>
    </source>
</evidence>
<evidence type="ECO:0000256" key="1">
    <source>
        <dbReference type="ARBA" id="ARBA00005094"/>
    </source>
</evidence>
<feature type="domain" description="DXP reductoisomerase C-terminal" evidence="12">
    <location>
        <begin position="260"/>
        <end position="374"/>
    </location>
</feature>
<dbReference type="EMBL" id="FQYQ01000006">
    <property type="protein sequence ID" value="SHI84372.1"/>
    <property type="molecule type" value="Genomic_DNA"/>
</dbReference>
<keyword evidence="7 9" id="KW-0414">Isoprene biosynthesis</keyword>
<dbReference type="PANTHER" id="PTHR30525:SF0">
    <property type="entry name" value="1-DEOXY-D-XYLULOSE 5-PHOSPHATE REDUCTOISOMERASE, CHLOROPLASTIC"/>
    <property type="match status" value="1"/>
</dbReference>
<dbReference type="InterPro" id="IPR013644">
    <property type="entry name" value="DXP_reductoisomerase_C"/>
</dbReference>
<accession>A0A1M6EFW9</accession>
<dbReference type="GO" id="GO:0051484">
    <property type="term" value="P:isopentenyl diphosphate biosynthetic process, methylerythritol 4-phosphate pathway involved in terpenoid biosynthetic process"/>
    <property type="evidence" value="ECO:0007669"/>
    <property type="project" value="TreeGrafter"/>
</dbReference>
<evidence type="ECO:0000313" key="14">
    <source>
        <dbReference type="Proteomes" id="UP000184185"/>
    </source>
</evidence>
<dbReference type="OrthoDB" id="9806546at2"/>
<dbReference type="FunFam" id="3.40.50.720:FF:000045">
    <property type="entry name" value="1-deoxy-D-xylulose 5-phosphate reductoisomerase"/>
    <property type="match status" value="1"/>
</dbReference>
<comment type="pathway">
    <text evidence="1 9">Isoprenoid biosynthesis; isopentenyl diphosphate biosynthesis via DXP pathway; isopentenyl diphosphate from 1-deoxy-D-xylulose 5-phosphate: step 1/6.</text>
</comment>
<keyword evidence="6 9" id="KW-0464">Manganese</keyword>
<dbReference type="InterPro" id="IPR026877">
    <property type="entry name" value="DXPR_C"/>
</dbReference>
<feature type="binding site" evidence="9">
    <location>
        <position position="216"/>
    </location>
    <ligand>
        <name>1-deoxy-D-xylulose 5-phosphate</name>
        <dbReference type="ChEBI" id="CHEBI:57792"/>
    </ligand>
</feature>
<dbReference type="GO" id="GO:0016853">
    <property type="term" value="F:isomerase activity"/>
    <property type="evidence" value="ECO:0007669"/>
    <property type="project" value="UniProtKB-KW"/>
</dbReference>
<feature type="binding site" evidence="9">
    <location>
        <position position="198"/>
    </location>
    <ligand>
        <name>1-deoxy-D-xylulose 5-phosphate</name>
        <dbReference type="ChEBI" id="CHEBI:57792"/>
    </ligand>
</feature>
<comment type="function">
    <text evidence="9">Catalyzes the NADPH-dependent rearrangement and reduction of 1-deoxy-D-xylulose-5-phosphate (DXP) to 2-C-methyl-D-erythritol 4-phosphate (MEP).</text>
</comment>
<evidence type="ECO:0000256" key="2">
    <source>
        <dbReference type="ARBA" id="ARBA00006825"/>
    </source>
</evidence>
<evidence type="ECO:0000313" key="13">
    <source>
        <dbReference type="EMBL" id="SHI84372.1"/>
    </source>
</evidence>
<feature type="binding site" evidence="9">
    <location>
        <position position="124"/>
    </location>
    <ligand>
        <name>1-deoxy-D-xylulose 5-phosphate</name>
        <dbReference type="ChEBI" id="CHEBI:57792"/>
    </ligand>
</feature>
<evidence type="ECO:0000259" key="10">
    <source>
        <dbReference type="Pfam" id="PF02670"/>
    </source>
</evidence>
<feature type="binding site" evidence="9">
    <location>
        <position position="125"/>
    </location>
    <ligand>
        <name>NADPH</name>
        <dbReference type="ChEBI" id="CHEBI:57783"/>
    </ligand>
</feature>
<dbReference type="InterPro" id="IPR013512">
    <property type="entry name" value="DXP_reductoisomerase_N"/>
</dbReference>
<reference evidence="13 14" key="1">
    <citation type="submission" date="2016-11" db="EMBL/GenBank/DDBJ databases">
        <authorList>
            <person name="Jaros S."/>
            <person name="Januszkiewicz K."/>
            <person name="Wedrychowicz H."/>
        </authorList>
    </citation>
    <scope>NUCLEOTIDE SEQUENCE [LARGE SCALE GENOMIC DNA]</scope>
    <source>
        <strain evidence="13 14">DSM 14809</strain>
    </source>
</reference>
<keyword evidence="9" id="KW-0460">Magnesium</keyword>
<comment type="similarity">
    <text evidence="2 9">Belongs to the DXR family.</text>
</comment>
<dbReference type="PANTHER" id="PTHR30525">
    <property type="entry name" value="1-DEOXY-D-XYLULOSE 5-PHOSPHATE REDUCTOISOMERASE"/>
    <property type="match status" value="1"/>
</dbReference>
<evidence type="ECO:0000256" key="6">
    <source>
        <dbReference type="ARBA" id="ARBA00023211"/>
    </source>
</evidence>
<feature type="binding site" evidence="9">
    <location>
        <position position="11"/>
    </location>
    <ligand>
        <name>NADPH</name>
        <dbReference type="ChEBI" id="CHEBI:57783"/>
    </ligand>
</feature>
<evidence type="ECO:0000256" key="4">
    <source>
        <dbReference type="ARBA" id="ARBA00022857"/>
    </source>
</evidence>
<evidence type="ECO:0000256" key="9">
    <source>
        <dbReference type="HAMAP-Rule" id="MF_00183"/>
    </source>
</evidence>
<evidence type="ECO:0000259" key="12">
    <source>
        <dbReference type="Pfam" id="PF13288"/>
    </source>
</evidence>
<dbReference type="SUPFAM" id="SSF55347">
    <property type="entry name" value="Glyceraldehyde-3-phosphate dehydrogenase-like, C-terminal domain"/>
    <property type="match status" value="1"/>
</dbReference>
<feature type="binding site" evidence="9">
    <location>
        <position position="211"/>
    </location>
    <ligand>
        <name>1-deoxy-D-xylulose 5-phosphate</name>
        <dbReference type="ChEBI" id="CHEBI:57792"/>
    </ligand>
</feature>
<dbReference type="Pfam" id="PF08436">
    <property type="entry name" value="DXP_redisom_C"/>
    <property type="match status" value="1"/>
</dbReference>
<dbReference type="Proteomes" id="UP000184185">
    <property type="component" value="Unassembled WGS sequence"/>
</dbReference>
<comment type="caution">
    <text evidence="9">Lacks conserved residue(s) required for the propagation of feature annotation.</text>
</comment>
<keyword evidence="13" id="KW-0413">Isomerase</keyword>
<dbReference type="NCBIfam" id="NF009114">
    <property type="entry name" value="PRK12464.1"/>
    <property type="match status" value="1"/>
</dbReference>
<evidence type="ECO:0000256" key="5">
    <source>
        <dbReference type="ARBA" id="ARBA00023002"/>
    </source>
</evidence>
<dbReference type="UniPathway" id="UPA00056">
    <property type="reaction ID" value="UER00092"/>
</dbReference>
<organism evidence="13 14">
    <name type="scientific">Pseudobutyrivibrio xylanivorans DSM 14809</name>
    <dbReference type="NCBI Taxonomy" id="1123012"/>
    <lineage>
        <taxon>Bacteria</taxon>
        <taxon>Bacillati</taxon>
        <taxon>Bacillota</taxon>
        <taxon>Clostridia</taxon>
        <taxon>Lachnospirales</taxon>
        <taxon>Lachnospiraceae</taxon>
        <taxon>Pseudobutyrivibrio</taxon>
    </lineage>
</organism>
<proteinExistence type="inferred from homology"/>
<comment type="cofactor">
    <cofactor evidence="9">
        <name>Mg(2+)</name>
        <dbReference type="ChEBI" id="CHEBI:18420"/>
    </cofactor>
    <cofactor evidence="9">
        <name>Mn(2+)</name>
        <dbReference type="ChEBI" id="CHEBI:29035"/>
    </cofactor>
</comment>
<gene>
    <name evidence="9" type="primary">dxr</name>
    <name evidence="13" type="ORF">SAMN02745725_01204</name>
</gene>
<keyword evidence="14" id="KW-1185">Reference proteome</keyword>
<dbReference type="SUPFAM" id="SSF69055">
    <property type="entry name" value="1-deoxy-D-xylulose-5-phosphate reductoisomerase, C-terminal domain"/>
    <property type="match status" value="1"/>
</dbReference>
<feature type="binding site" evidence="9">
    <location>
        <position position="220"/>
    </location>
    <ligand>
        <name>1-deoxy-D-xylulose 5-phosphate</name>
        <dbReference type="ChEBI" id="CHEBI:57792"/>
    </ligand>
</feature>
<dbReference type="Pfam" id="PF02670">
    <property type="entry name" value="DXP_reductoisom"/>
    <property type="match status" value="1"/>
</dbReference>
<dbReference type="HAMAP" id="MF_00183">
    <property type="entry name" value="DXP_reductoisom"/>
    <property type="match status" value="1"/>
</dbReference>
<feature type="binding site" evidence="9">
    <location>
        <position position="151"/>
    </location>
    <ligand>
        <name>Mn(2+)</name>
        <dbReference type="ChEBI" id="CHEBI:29035"/>
    </ligand>
</feature>
<name>A0A1M6EFW9_PSEXY</name>
<dbReference type="SUPFAM" id="SSF51735">
    <property type="entry name" value="NAD(P)-binding Rossmann-fold domains"/>
    <property type="match status" value="1"/>
</dbReference>
<evidence type="ECO:0000259" key="11">
    <source>
        <dbReference type="Pfam" id="PF08436"/>
    </source>
</evidence>
<comment type="catalytic activity">
    <reaction evidence="8">
        <text>2-C-methyl-D-erythritol 4-phosphate + NADP(+) = 1-deoxy-D-xylulose 5-phosphate + NADPH + H(+)</text>
        <dbReference type="Rhea" id="RHEA:13717"/>
        <dbReference type="ChEBI" id="CHEBI:15378"/>
        <dbReference type="ChEBI" id="CHEBI:57783"/>
        <dbReference type="ChEBI" id="CHEBI:57792"/>
        <dbReference type="ChEBI" id="CHEBI:58262"/>
        <dbReference type="ChEBI" id="CHEBI:58349"/>
        <dbReference type="EC" id="1.1.1.267"/>
    </reaction>
    <physiologicalReaction direction="right-to-left" evidence="8">
        <dbReference type="Rhea" id="RHEA:13719"/>
    </physiologicalReaction>
</comment>
<feature type="binding site" evidence="9">
    <location>
        <position position="220"/>
    </location>
    <ligand>
        <name>Mn(2+)</name>
        <dbReference type="ChEBI" id="CHEBI:29035"/>
    </ligand>
</feature>
<dbReference type="InterPro" id="IPR036169">
    <property type="entry name" value="DXPR_C_sf"/>
</dbReference>
<feature type="binding site" evidence="9">
    <location>
        <position position="150"/>
    </location>
    <ligand>
        <name>1-deoxy-D-xylulose 5-phosphate</name>
        <dbReference type="ChEBI" id="CHEBI:57792"/>
    </ligand>
</feature>
<feature type="binding site" evidence="9">
    <location>
        <position position="175"/>
    </location>
    <ligand>
        <name>1-deoxy-D-xylulose 5-phosphate</name>
        <dbReference type="ChEBI" id="CHEBI:57792"/>
    </ligand>
</feature>
<feature type="binding site" evidence="9">
    <location>
        <position position="204"/>
    </location>
    <ligand>
        <name>NADPH</name>
        <dbReference type="ChEBI" id="CHEBI:57783"/>
    </ligand>
</feature>
<feature type="binding site" evidence="9">
    <location>
        <position position="149"/>
    </location>
    <ligand>
        <name>Mn(2+)</name>
        <dbReference type="ChEBI" id="CHEBI:29035"/>
    </ligand>
</feature>
<feature type="binding site" evidence="9">
    <location>
        <position position="123"/>
    </location>
    <ligand>
        <name>NADPH</name>
        <dbReference type="ChEBI" id="CHEBI:57783"/>
    </ligand>
</feature>
<sequence>MAKNISILGSTGSIGTQTLDIVSQNPDDLNVVAMSCGSNLDLFESQIRKYEPTLVSVGTEELAKDLKTRLSDITIDIHYGMEGLIAVATAEQADTVVTAVVGMVGVQPTIAAINAGKDIALANKETLVTAGHIIMPLAKEKGVSILPVDSEHSAIFQSLNGERHNKISKILLTASGGPFRGRTLDDLENVTLEDALKHPNWSMGAKITIDSATMINKGLEVMEAKWLFGVNLNQVEVVVHPQSILHSAVEFMDGAVIGQMGTPDMRLPILYALFYPNRKTLYSEPLDLFKVGTLTFERPDMETFYGLALAYDAMDAGGNVPTVFNAANERAVAKFLKNKIKFLEIPEIVSEAMINVDFIQNPTIEQVLETEQMTYDYIESRW</sequence>
<feature type="domain" description="1-deoxy-D-xylulose 5-phosphate reductoisomerase C-terminal" evidence="11">
    <location>
        <begin position="145"/>
        <end position="228"/>
    </location>
</feature>
<dbReference type="EC" id="1.1.1.267" evidence="9"/>
<feature type="binding site" evidence="9">
    <location>
        <position position="13"/>
    </location>
    <ligand>
        <name>NADPH</name>
        <dbReference type="ChEBI" id="CHEBI:57783"/>
    </ligand>
</feature>
<dbReference type="Gene3D" id="3.40.50.720">
    <property type="entry name" value="NAD(P)-binding Rossmann-like Domain"/>
    <property type="match status" value="1"/>
</dbReference>
<feature type="binding site" evidence="9">
    <location>
        <position position="39"/>
    </location>
    <ligand>
        <name>NADPH</name>
        <dbReference type="ChEBI" id="CHEBI:57783"/>
    </ligand>
</feature>
<feature type="binding site" evidence="9">
    <location>
        <position position="217"/>
    </location>
    <ligand>
        <name>1-deoxy-D-xylulose 5-phosphate</name>
        <dbReference type="ChEBI" id="CHEBI:57792"/>
    </ligand>
</feature>
<dbReference type="GO" id="GO:0070402">
    <property type="term" value="F:NADPH binding"/>
    <property type="evidence" value="ECO:0007669"/>
    <property type="project" value="InterPro"/>
</dbReference>
<dbReference type="RefSeq" id="WP_072914280.1">
    <property type="nucleotide sequence ID" value="NZ_FQYQ01000006.1"/>
</dbReference>
<keyword evidence="4 9" id="KW-0521">NADP</keyword>
<feature type="binding site" evidence="9">
    <location>
        <position position="37"/>
    </location>
    <ligand>
        <name>NADPH</name>
        <dbReference type="ChEBI" id="CHEBI:57783"/>
    </ligand>
</feature>
<dbReference type="Pfam" id="PF13288">
    <property type="entry name" value="DXPR_C"/>
    <property type="match status" value="1"/>
</dbReference>